<keyword evidence="2" id="KW-0812">Transmembrane</keyword>
<dbReference type="EMBL" id="JBEYBR010000039">
    <property type="protein sequence ID" value="MEU2123404.1"/>
    <property type="molecule type" value="Genomic_DNA"/>
</dbReference>
<reference evidence="3 4" key="1">
    <citation type="submission" date="2024-06" db="EMBL/GenBank/DDBJ databases">
        <title>The Natural Products Discovery Center: Release of the First 8490 Sequenced Strains for Exploring Actinobacteria Biosynthetic Diversity.</title>
        <authorList>
            <person name="Kalkreuter E."/>
            <person name="Kautsar S.A."/>
            <person name="Yang D."/>
            <person name="Bader C.D."/>
            <person name="Teijaro C.N."/>
            <person name="Fluegel L."/>
            <person name="Davis C.M."/>
            <person name="Simpson J.R."/>
            <person name="Lauterbach L."/>
            <person name="Steele A.D."/>
            <person name="Gui C."/>
            <person name="Meng S."/>
            <person name="Li G."/>
            <person name="Viehrig K."/>
            <person name="Ye F."/>
            <person name="Su P."/>
            <person name="Kiefer A.F."/>
            <person name="Nichols A."/>
            <person name="Cepeda A.J."/>
            <person name="Yan W."/>
            <person name="Fan B."/>
            <person name="Jiang Y."/>
            <person name="Adhikari A."/>
            <person name="Zheng C.-J."/>
            <person name="Schuster L."/>
            <person name="Cowan T.M."/>
            <person name="Smanski M.J."/>
            <person name="Chevrette M.G."/>
            <person name="De Carvalho L.P.S."/>
            <person name="Shen B."/>
        </authorList>
    </citation>
    <scope>NUCLEOTIDE SEQUENCE [LARGE SCALE GENOMIC DNA]</scope>
    <source>
        <strain evidence="3 4">NPDC019434</strain>
    </source>
</reference>
<keyword evidence="2" id="KW-1133">Transmembrane helix</keyword>
<protein>
    <submittedName>
        <fullName evidence="3">Uncharacterized protein</fullName>
    </submittedName>
</protein>
<dbReference type="Proteomes" id="UP001550535">
    <property type="component" value="Unassembled WGS sequence"/>
</dbReference>
<dbReference type="RefSeq" id="WP_357991788.1">
    <property type="nucleotide sequence ID" value="NZ_JBEYBR010000039.1"/>
</dbReference>
<evidence type="ECO:0000313" key="4">
    <source>
        <dbReference type="Proteomes" id="UP001550535"/>
    </source>
</evidence>
<name>A0ABV2XBY4_9NOCA</name>
<gene>
    <name evidence="3" type="ORF">ABZ507_16470</name>
</gene>
<feature type="region of interest" description="Disordered" evidence="1">
    <location>
        <begin position="134"/>
        <end position="155"/>
    </location>
</feature>
<feature type="transmembrane region" description="Helical" evidence="2">
    <location>
        <begin position="101"/>
        <end position="124"/>
    </location>
</feature>
<keyword evidence="4" id="KW-1185">Reference proteome</keyword>
<accession>A0ABV2XBY4</accession>
<evidence type="ECO:0000313" key="3">
    <source>
        <dbReference type="EMBL" id="MEU2123404.1"/>
    </source>
</evidence>
<proteinExistence type="predicted"/>
<feature type="region of interest" description="Disordered" evidence="1">
    <location>
        <begin position="50"/>
        <end position="71"/>
    </location>
</feature>
<evidence type="ECO:0000256" key="2">
    <source>
        <dbReference type="SAM" id="Phobius"/>
    </source>
</evidence>
<sequence>MSTAISDVTLALGASGAASEHRATESGPAQDDLGYETARRLVCDGARSRALTPAHRSAADRRPSGARPAAGMVAYDRGSRAFAHRRARGMHPMHRVEQAQVGLAVLAVTALVTAVIVAGLIALAHVRAGEWGGESVRPAPAVVDGSGVPGSGDSR</sequence>
<evidence type="ECO:0000256" key="1">
    <source>
        <dbReference type="SAM" id="MobiDB-lite"/>
    </source>
</evidence>
<keyword evidence="2" id="KW-0472">Membrane</keyword>
<comment type="caution">
    <text evidence="3">The sequence shown here is derived from an EMBL/GenBank/DDBJ whole genome shotgun (WGS) entry which is preliminary data.</text>
</comment>
<organism evidence="3 4">
    <name type="scientific">Nocardia niwae</name>
    <dbReference type="NCBI Taxonomy" id="626084"/>
    <lineage>
        <taxon>Bacteria</taxon>
        <taxon>Bacillati</taxon>
        <taxon>Actinomycetota</taxon>
        <taxon>Actinomycetes</taxon>
        <taxon>Mycobacteriales</taxon>
        <taxon>Nocardiaceae</taxon>
        <taxon>Nocardia</taxon>
    </lineage>
</organism>
<feature type="compositionally biased region" description="Low complexity" evidence="1">
    <location>
        <begin position="138"/>
        <end position="155"/>
    </location>
</feature>